<organism evidence="2 3">
    <name type="scientific">Diplodia intermedia</name>
    <dbReference type="NCBI Taxonomy" id="856260"/>
    <lineage>
        <taxon>Eukaryota</taxon>
        <taxon>Fungi</taxon>
        <taxon>Dikarya</taxon>
        <taxon>Ascomycota</taxon>
        <taxon>Pezizomycotina</taxon>
        <taxon>Dothideomycetes</taxon>
        <taxon>Dothideomycetes incertae sedis</taxon>
        <taxon>Botryosphaeriales</taxon>
        <taxon>Botryosphaeriaceae</taxon>
        <taxon>Diplodia</taxon>
    </lineage>
</organism>
<feature type="domain" description="N-acetyltransferase" evidence="1">
    <location>
        <begin position="41"/>
        <end position="138"/>
    </location>
</feature>
<dbReference type="Pfam" id="PF00583">
    <property type="entry name" value="Acetyltransf_1"/>
    <property type="match status" value="1"/>
</dbReference>
<comment type="caution">
    <text evidence="2">The sequence shown here is derived from an EMBL/GenBank/DDBJ whole genome shotgun (WGS) entry which is preliminary data.</text>
</comment>
<dbReference type="InterPro" id="IPR016181">
    <property type="entry name" value="Acyl_CoA_acyltransferase"/>
</dbReference>
<sequence length="204" mass="23446">MTLKSKVQLIPWDPESPDHVQRLVEQRLQCGWHAVRVASKWRDEQRAGSKCLYWIQKNAIKDTASSFWGVPRSPSTAEIHPIGHISIDRGNKEAEPLNLDLPDSGVYWIKTFYISNVLQNNGVGRAAMDMIETMATEAPLYARALALDTLFAGKGPQPRKMSNHEWYARRGYREIKVVQNYYQDPDPEGKIWDSETVFMRRDIS</sequence>
<evidence type="ECO:0000313" key="2">
    <source>
        <dbReference type="EMBL" id="KAL1647472.1"/>
    </source>
</evidence>
<name>A0ABR3TYK4_9PEZI</name>
<dbReference type="Gene3D" id="3.40.630.30">
    <property type="match status" value="1"/>
</dbReference>
<accession>A0ABR3TYK4</accession>
<reference evidence="2 3" key="1">
    <citation type="journal article" date="2023" name="Plant Dis.">
        <title>First Report of Diplodia intermedia Causing Canker and Dieback Diseases on Apple Trees in Canada.</title>
        <authorList>
            <person name="Ellouze W."/>
            <person name="Ilyukhin E."/>
            <person name="Sulman M."/>
            <person name="Ali S."/>
        </authorList>
    </citation>
    <scope>NUCLEOTIDE SEQUENCE [LARGE SCALE GENOMIC DNA]</scope>
    <source>
        <strain evidence="2 3">M45-28</strain>
    </source>
</reference>
<proteinExistence type="predicted"/>
<gene>
    <name evidence="2" type="ORF">SLS58_002802</name>
</gene>
<keyword evidence="3" id="KW-1185">Reference proteome</keyword>
<evidence type="ECO:0000259" key="1">
    <source>
        <dbReference type="Pfam" id="PF00583"/>
    </source>
</evidence>
<protein>
    <recommendedName>
        <fullName evidence="1">N-acetyltransferase domain-containing protein</fullName>
    </recommendedName>
</protein>
<dbReference type="EMBL" id="JAKEKT020000012">
    <property type="protein sequence ID" value="KAL1647472.1"/>
    <property type="molecule type" value="Genomic_DNA"/>
</dbReference>
<dbReference type="Proteomes" id="UP001521184">
    <property type="component" value="Unassembled WGS sequence"/>
</dbReference>
<dbReference type="SUPFAM" id="SSF55729">
    <property type="entry name" value="Acyl-CoA N-acyltransferases (Nat)"/>
    <property type="match status" value="1"/>
</dbReference>
<dbReference type="InterPro" id="IPR000182">
    <property type="entry name" value="GNAT_dom"/>
</dbReference>
<evidence type="ECO:0000313" key="3">
    <source>
        <dbReference type="Proteomes" id="UP001521184"/>
    </source>
</evidence>